<comment type="similarity">
    <text evidence="1">Belongs to the glycosyltransferase 2 family.</text>
</comment>
<sequence>MIFVVIPVHNRKLLTRRCLECLQKQTVSDITVIVIDDGSTDGTADMVRTEFPDAVLLVGNGDLWWTEATNVGIRYAIEHCNSTEENFILTLNDDTEVNSDYVHTLLSTYNQHKPCLVGSACLDVNNPNWLEYAGVRMNLLWSGETHFAARFGNDYQKALASGPVIESDSLPGRGVLIPLDVFSKVGLFDSVHFIQYMADIEFSVRARKAGYKLLVSLPGAVYGHIEATGLQMKPDLSFRKFWKGLSSTRSPINLTVRYNFAMRHSSTKWLYFSLDVGRIIMGYFIRKVRLNA</sequence>
<evidence type="ECO:0000256" key="1">
    <source>
        <dbReference type="ARBA" id="ARBA00006739"/>
    </source>
</evidence>
<proteinExistence type="inferred from homology"/>
<keyword evidence="2" id="KW-0328">Glycosyltransferase</keyword>
<evidence type="ECO:0000259" key="4">
    <source>
        <dbReference type="Pfam" id="PF00535"/>
    </source>
</evidence>
<feature type="domain" description="Glycosyltransferase 2-like" evidence="4">
    <location>
        <begin position="4"/>
        <end position="125"/>
    </location>
</feature>
<protein>
    <submittedName>
        <fullName evidence="5">Glycosyltransferase family 2 protein</fullName>
    </submittedName>
</protein>
<evidence type="ECO:0000256" key="2">
    <source>
        <dbReference type="ARBA" id="ARBA00022676"/>
    </source>
</evidence>
<dbReference type="InterPro" id="IPR001173">
    <property type="entry name" value="Glyco_trans_2-like"/>
</dbReference>
<evidence type="ECO:0000313" key="5">
    <source>
        <dbReference type="EMBL" id="RYC71477.1"/>
    </source>
</evidence>
<comment type="caution">
    <text evidence="5">The sequence shown here is derived from an EMBL/GenBank/DDBJ whole genome shotgun (WGS) entry which is preliminary data.</text>
</comment>
<accession>A0A4Q2UP37</accession>
<dbReference type="EMBL" id="SBLB01000001">
    <property type="protein sequence ID" value="RYC71477.1"/>
    <property type="molecule type" value="Genomic_DNA"/>
</dbReference>
<reference evidence="5 6" key="1">
    <citation type="submission" date="2019-01" db="EMBL/GenBank/DDBJ databases">
        <title>Spirosoma flava sp. nov., a propanil-degrading bacterium isolated from herbicide-contaminated soil.</title>
        <authorList>
            <person name="Zhang L."/>
            <person name="Jiang J.-D."/>
        </authorList>
    </citation>
    <scope>NUCLEOTIDE SEQUENCE [LARGE SCALE GENOMIC DNA]</scope>
    <source>
        <strain evidence="5 6">TY50</strain>
    </source>
</reference>
<dbReference type="PANTHER" id="PTHR43179">
    <property type="entry name" value="RHAMNOSYLTRANSFERASE WBBL"/>
    <property type="match status" value="1"/>
</dbReference>
<gene>
    <name evidence="5" type="ORF">EQG79_04860</name>
</gene>
<dbReference type="Pfam" id="PF00535">
    <property type="entry name" value="Glycos_transf_2"/>
    <property type="match status" value="1"/>
</dbReference>
<dbReference type="InterPro" id="IPR029044">
    <property type="entry name" value="Nucleotide-diphossugar_trans"/>
</dbReference>
<evidence type="ECO:0000313" key="6">
    <source>
        <dbReference type="Proteomes" id="UP000290407"/>
    </source>
</evidence>
<keyword evidence="3 5" id="KW-0808">Transferase</keyword>
<dbReference type="RefSeq" id="WP_129600338.1">
    <property type="nucleotide sequence ID" value="NZ_SBLB01000001.1"/>
</dbReference>
<dbReference type="GO" id="GO:0016757">
    <property type="term" value="F:glycosyltransferase activity"/>
    <property type="evidence" value="ECO:0007669"/>
    <property type="project" value="UniProtKB-KW"/>
</dbReference>
<evidence type="ECO:0000256" key="3">
    <source>
        <dbReference type="ARBA" id="ARBA00022679"/>
    </source>
</evidence>
<dbReference type="SUPFAM" id="SSF53448">
    <property type="entry name" value="Nucleotide-diphospho-sugar transferases"/>
    <property type="match status" value="1"/>
</dbReference>
<dbReference type="Proteomes" id="UP000290407">
    <property type="component" value="Unassembled WGS sequence"/>
</dbReference>
<dbReference type="Gene3D" id="3.90.550.10">
    <property type="entry name" value="Spore Coat Polysaccharide Biosynthesis Protein SpsA, Chain A"/>
    <property type="match status" value="1"/>
</dbReference>
<keyword evidence="6" id="KW-1185">Reference proteome</keyword>
<organism evidence="5 6">
    <name type="scientific">Spirosoma sordidisoli</name>
    <dbReference type="NCBI Taxonomy" id="2502893"/>
    <lineage>
        <taxon>Bacteria</taxon>
        <taxon>Pseudomonadati</taxon>
        <taxon>Bacteroidota</taxon>
        <taxon>Cytophagia</taxon>
        <taxon>Cytophagales</taxon>
        <taxon>Cytophagaceae</taxon>
        <taxon>Spirosoma</taxon>
    </lineage>
</organism>
<dbReference type="PANTHER" id="PTHR43179:SF12">
    <property type="entry name" value="GALACTOFURANOSYLTRANSFERASE GLFT2"/>
    <property type="match status" value="1"/>
</dbReference>
<name>A0A4Q2UP37_9BACT</name>
<dbReference type="AlphaFoldDB" id="A0A4Q2UP37"/>